<accession>A0A977XSX7</accession>
<evidence type="ECO:0000313" key="1">
    <source>
        <dbReference type="EMBL" id="UXV25351.1"/>
    </source>
</evidence>
<sequence>MAAKVVGSSASLQLIWSSSCRHPQDWLIGVRTSVLLLSREKREVSPLRSREPLVSPCVWSTFSSGLAFGDRTLILLLTRVGRKENLARFGVVNRGCLSALESSIVNIM</sequence>
<dbReference type="EMBL" id="OK030846">
    <property type="protein sequence ID" value="UXV25351.1"/>
    <property type="molecule type" value="Genomic_RNA"/>
</dbReference>
<organism evidence="1">
    <name type="scientific">peony leafroll-associated virus</name>
    <dbReference type="NCBI Taxonomy" id="2974943"/>
    <lineage>
        <taxon>Viruses</taxon>
        <taxon>Riboviria</taxon>
        <taxon>Orthornavirae</taxon>
        <taxon>Kitrinoviricota</taxon>
        <taxon>Alsuviricetes</taxon>
        <taxon>Martellivirales</taxon>
        <taxon>Closteroviridae</taxon>
    </lineage>
</organism>
<name>A0A977XSX7_9CLOS</name>
<protein>
    <submittedName>
        <fullName evidence="1">P12</fullName>
    </submittedName>
</protein>
<proteinExistence type="predicted"/>
<reference evidence="1" key="1">
    <citation type="submission" date="2021-09" db="EMBL/GenBank/DDBJ databases">
        <authorList>
            <person name="Li Y."/>
        </authorList>
    </citation>
    <scope>NUCLEOTIDE SEQUENCE</scope>
    <source>
        <strain evidence="1">Penoy-BJ</strain>
    </source>
</reference>
<dbReference type="PROSITE" id="PS51257">
    <property type="entry name" value="PROKAR_LIPOPROTEIN"/>
    <property type="match status" value="1"/>
</dbReference>